<proteinExistence type="predicted"/>
<evidence type="ECO:0000313" key="1">
    <source>
        <dbReference type="EMBL" id="WFD16791.1"/>
    </source>
</evidence>
<organism evidence="1 2">
    <name type="scientific">Malassezia arunalokei</name>
    <dbReference type="NCBI Taxonomy" id="1514897"/>
    <lineage>
        <taxon>Eukaryota</taxon>
        <taxon>Fungi</taxon>
        <taxon>Dikarya</taxon>
        <taxon>Basidiomycota</taxon>
        <taxon>Ustilaginomycotina</taxon>
        <taxon>Malasseziomycetes</taxon>
        <taxon>Malasseziales</taxon>
        <taxon>Malasseziaceae</taxon>
        <taxon>Malassezia</taxon>
    </lineage>
</organism>
<name>A0AAJ5Z7T2_9BASI</name>
<accession>A0AAJ5Z7T2</accession>
<dbReference type="Proteomes" id="UP001217582">
    <property type="component" value="Chromosome 5"/>
</dbReference>
<keyword evidence="2" id="KW-1185">Reference proteome</keyword>
<dbReference type="EMBL" id="CP119920">
    <property type="protein sequence ID" value="WFD16791.1"/>
    <property type="molecule type" value="Genomic_DNA"/>
</dbReference>
<gene>
    <name evidence="1" type="ORF">MARU1_002834</name>
</gene>
<dbReference type="AlphaFoldDB" id="A0AAJ5Z7T2"/>
<evidence type="ECO:0000313" key="2">
    <source>
        <dbReference type="Proteomes" id="UP001217582"/>
    </source>
</evidence>
<protein>
    <submittedName>
        <fullName evidence="1">Uncharacterized protein</fullName>
    </submittedName>
</protein>
<sequence length="399" mass="43311">MNPWQWMQMVTGAPADAAYAPRPEVSMSILSTPPAPLPAAALKHDMDPTTAAMLVPPYDAASLELQVMGDEPYDTESMMMRPRHAATIEIPLRLAWPLIEAPTNPYVDLPRHLRHYGLEAEALEFARSHATCDFVLEAFLTMHKLPRQEASGASLVSQAGEELLHALEQALRAREPSVQEQLACTAMAVAAVPPEHVALPPSVCLPWSNGMRSLPMPAMPTHILAVCASSMSTEFGHWASTPCTLVPVHWIVYVLQCTQLPAVPAQATAAAASQGQVPLVPLAVPYPQHWAMLHRWLYTRDMAKLLASLVPLSAVLQYVHGQGTESLGASAPLDALACVSLSVLVRLALRIRATWHNAQSVGIIAEAFWTTLARAWDMVVHAMVLRKARVPPRVVPASA</sequence>
<reference evidence="1 2" key="1">
    <citation type="submission" date="2023-03" db="EMBL/GenBank/DDBJ databases">
        <title>Mating type loci evolution in Malassezia.</title>
        <authorList>
            <person name="Coelho M.A."/>
        </authorList>
    </citation>
    <scope>NUCLEOTIDE SEQUENCE [LARGE SCALE GENOMIC DNA]</scope>
    <source>
        <strain evidence="1 2">CBS 13387</strain>
    </source>
</reference>